<dbReference type="Pfam" id="PF02469">
    <property type="entry name" value="Fasciclin"/>
    <property type="match status" value="2"/>
</dbReference>
<dbReference type="InterPro" id="IPR000782">
    <property type="entry name" value="FAS1_domain"/>
</dbReference>
<dbReference type="AlphaFoldDB" id="A0A6C1ECN4"/>
<gene>
    <name evidence="5" type="ORF">GRS66_009238</name>
</gene>
<feature type="signal peptide" evidence="3">
    <location>
        <begin position="1"/>
        <end position="21"/>
    </location>
</feature>
<protein>
    <recommendedName>
        <fullName evidence="4">FAS1 domain-containing protein</fullName>
    </recommendedName>
</protein>
<feature type="domain" description="FAS1" evidence="4">
    <location>
        <begin position="461"/>
        <end position="602"/>
    </location>
</feature>
<keyword evidence="3" id="KW-0732">Signal</keyword>
<dbReference type="InterPro" id="IPR036378">
    <property type="entry name" value="FAS1_dom_sf"/>
</dbReference>
<evidence type="ECO:0000256" key="1">
    <source>
        <dbReference type="SAM" id="MobiDB-lite"/>
    </source>
</evidence>
<keyword evidence="6" id="KW-1185">Reference proteome</keyword>
<dbReference type="OrthoDB" id="286301at2759"/>
<feature type="domain" description="FAS1" evidence="4">
    <location>
        <begin position="32"/>
        <end position="77"/>
    </location>
</feature>
<dbReference type="Gene3D" id="2.30.180.10">
    <property type="entry name" value="FAS1 domain"/>
    <property type="match status" value="2"/>
</dbReference>
<evidence type="ECO:0000256" key="3">
    <source>
        <dbReference type="SAM" id="SignalP"/>
    </source>
</evidence>
<evidence type="ECO:0000256" key="2">
    <source>
        <dbReference type="SAM" id="Phobius"/>
    </source>
</evidence>
<feature type="transmembrane region" description="Helical" evidence="2">
    <location>
        <begin position="758"/>
        <end position="780"/>
    </location>
</feature>
<dbReference type="InterPro" id="IPR050904">
    <property type="entry name" value="Adhesion/Biosynth-related"/>
</dbReference>
<dbReference type="SUPFAM" id="SSF82153">
    <property type="entry name" value="FAS1 domain"/>
    <property type="match status" value="3"/>
</dbReference>
<feature type="chain" id="PRO_5025497572" description="FAS1 domain-containing protein" evidence="3">
    <location>
        <begin position="22"/>
        <end position="861"/>
    </location>
</feature>
<sequence>MNIQIFKCILWLLPILGLTQALLQNPNDDSPFSTVIDILSENVEFSTFLRIIQKKGHIQYLNELQNFTLFAPVNSAFVKEDQITRQFEESFNIEDFLMHDNVLKVKELTNGTYLEKRGKVAPLLLTRYKHRCWVNDITVVEPDLQPNFQNASVQGIANILLPPPPINDLLVQLDEETQDLKIFNDFMTSFSHYDAYTNKSTLLVPLDVNFRKLFNAIEINYLTDKYSKLRKSNAISQGKWTADRTFLLQEVSIDDIYGGFLPDKLTLRNKNNRPLLLKSNIDGSSIGVNHSEYSRISNKIFELGVVHGFSNLEFLREHIEFDAEKYLHGLNCSEFVKELYFRDLEKFIQNEKKTTIFVPQASFNEDRGYTKPSLLYHFTEDKIDLEEEFSLLPKTEDVSTQIYDSAFCSSAKRLGGHCQKFKISRSNEGYYINGRFKILNKKPYEIGDTYIYSIEDDLQLPGELVLSLPPQDHCSTSLMFLRDLGLLDLPSNHKGYTILLPCMNSWDDNDLTVDYFKSNKTALNLLMRNLIFEELIYSNDYNVSTKAQNLYGNSVSIDVEEVVECSNLTKITVSNIKESILIEENSDVFFNQGVIHPINQLNFPDDLEISLRELIDTTGTKEIFEFFDLFQDLSSIIRNEEYSLLVPTESSIPLSGISVNSTNLKTFLELHLIPANETQNLLDCNAAITTKLGKQLNCRKDHLNNHFISVYEDWSKEVRILKKGCTSGSKSSCVFLIDKPISLSWLDNEKYHLHLPGIAVGVGMIIGVTLAVSLLFCIVITRGGKVKRADEIETGRPNEVTTPLMSSSSRTNHSSYSATAHLSPLSQPTFEGSYSGNAIQRPRDIRRVTSEQRGGRSVSTS</sequence>
<dbReference type="PANTHER" id="PTHR10900:SF125">
    <property type="entry name" value="FAS1 DOMAIN-CONTAINING PROTEIN YLR001C"/>
    <property type="match status" value="1"/>
</dbReference>
<feature type="compositionally biased region" description="Basic and acidic residues" evidence="1">
    <location>
        <begin position="841"/>
        <end position="854"/>
    </location>
</feature>
<dbReference type="EMBL" id="CP049009">
    <property type="protein sequence ID" value="QID86603.1"/>
    <property type="molecule type" value="Genomic_DNA"/>
</dbReference>
<dbReference type="PANTHER" id="PTHR10900">
    <property type="entry name" value="PERIOSTIN-RELATED"/>
    <property type="match status" value="1"/>
</dbReference>
<keyword evidence="2" id="KW-0812">Transmembrane</keyword>
<proteinExistence type="predicted"/>
<organism evidence="5 6">
    <name type="scientific">Saccharomyces pastorianus</name>
    <name type="common">Lager yeast</name>
    <name type="synonym">Saccharomyces cerevisiae x Saccharomyces eubayanus</name>
    <dbReference type="NCBI Taxonomy" id="27292"/>
    <lineage>
        <taxon>Eukaryota</taxon>
        <taxon>Fungi</taxon>
        <taxon>Dikarya</taxon>
        <taxon>Ascomycota</taxon>
        <taxon>Saccharomycotina</taxon>
        <taxon>Saccharomycetes</taxon>
        <taxon>Saccharomycetales</taxon>
        <taxon>Saccharomycetaceae</taxon>
        <taxon>Saccharomyces</taxon>
    </lineage>
</organism>
<evidence type="ECO:0000313" key="5">
    <source>
        <dbReference type="EMBL" id="QID86603.1"/>
    </source>
</evidence>
<evidence type="ECO:0000259" key="4">
    <source>
        <dbReference type="PROSITE" id="PS50213"/>
    </source>
</evidence>
<keyword evidence="2" id="KW-0472">Membrane</keyword>
<evidence type="ECO:0000313" key="6">
    <source>
        <dbReference type="Proteomes" id="UP000501346"/>
    </source>
</evidence>
<feature type="region of interest" description="Disordered" evidence="1">
    <location>
        <begin position="833"/>
        <end position="861"/>
    </location>
</feature>
<name>A0A6C1ECN4_SACPS</name>
<accession>A0A6C1ECN4</accession>
<dbReference type="Proteomes" id="UP000501346">
    <property type="component" value="Chromosome SeXII"/>
</dbReference>
<reference evidence="5 6" key="1">
    <citation type="journal article" date="2019" name="BMC Genomics">
        <title>Chromosome level assembly and comparative genome analysis confirm lager-brewing yeasts originated from a single hybridization.</title>
        <authorList>
            <person name="Salazar A.N."/>
            <person name="Gorter de Vries A.R."/>
            <person name="van den Broek M."/>
            <person name="Brouwers N."/>
            <person name="de la Torre Cortes P."/>
            <person name="Kuijpers N.G.A."/>
            <person name="Daran J.G."/>
            <person name="Abeel T."/>
        </authorList>
    </citation>
    <scope>NUCLEOTIDE SEQUENCE [LARGE SCALE GENOMIC DNA]</scope>
    <source>
        <strain evidence="5 6">CBS 1483</strain>
    </source>
</reference>
<dbReference type="PROSITE" id="PS50213">
    <property type="entry name" value="FAS1"/>
    <property type="match status" value="2"/>
</dbReference>
<keyword evidence="2" id="KW-1133">Transmembrane helix</keyword>